<evidence type="ECO:0000256" key="9">
    <source>
        <dbReference type="ARBA" id="ARBA00049893"/>
    </source>
</evidence>
<dbReference type="InterPro" id="IPR011324">
    <property type="entry name" value="Cytotoxic_necrot_fac-like_cat"/>
</dbReference>
<dbReference type="SUPFAM" id="SSF64438">
    <property type="entry name" value="CNF1/YfiH-like putative cysteine hydrolases"/>
    <property type="match status" value="1"/>
</dbReference>
<evidence type="ECO:0000256" key="10">
    <source>
        <dbReference type="RuleBase" id="RU361274"/>
    </source>
</evidence>
<keyword evidence="5" id="KW-0378">Hydrolase</keyword>
<comment type="catalytic activity">
    <reaction evidence="8">
        <text>adenosine + phosphate = alpha-D-ribose 1-phosphate + adenine</text>
        <dbReference type="Rhea" id="RHEA:27642"/>
        <dbReference type="ChEBI" id="CHEBI:16335"/>
        <dbReference type="ChEBI" id="CHEBI:16708"/>
        <dbReference type="ChEBI" id="CHEBI:43474"/>
        <dbReference type="ChEBI" id="CHEBI:57720"/>
        <dbReference type="EC" id="2.4.2.1"/>
    </reaction>
    <physiologicalReaction direction="left-to-right" evidence="8">
        <dbReference type="Rhea" id="RHEA:27643"/>
    </physiologicalReaction>
</comment>
<dbReference type="NCBIfam" id="TIGR00726">
    <property type="entry name" value="peptidoglycan editing factor PgeF"/>
    <property type="match status" value="1"/>
</dbReference>
<dbReference type="RefSeq" id="WP_325775058.1">
    <property type="nucleotide sequence ID" value="NZ_VTDN01000003.1"/>
</dbReference>
<dbReference type="Pfam" id="PF02578">
    <property type="entry name" value="Cu-oxidase_4"/>
    <property type="match status" value="1"/>
</dbReference>
<sequence length="245" mass="27629">MEFVQGLPEGIYVGQTQRTYLQSLTACVSELEGFNLALHVGDENVRVHTHRMALMSLLSQYNVHKMTWLEQTHSTLCHVVNESSSNLLPLVGDGLVTQQQNHALMIMTADCLPIVFGNNEEIANVHAGWRGLVEGIVENTINQMNNPPTWAWLGACISQNCFEVGLEVKDVFCQKYNVEFAFKTKENPDKTYADLYAIAKYILQSYGVKHILGGKACTFTESDKYFSYRRQAKTGRMATFAFMNK</sequence>
<comment type="catalytic activity">
    <reaction evidence="9">
        <text>S-methyl-5'-thioadenosine + phosphate = 5-(methylsulfanyl)-alpha-D-ribose 1-phosphate + adenine</text>
        <dbReference type="Rhea" id="RHEA:11852"/>
        <dbReference type="ChEBI" id="CHEBI:16708"/>
        <dbReference type="ChEBI" id="CHEBI:17509"/>
        <dbReference type="ChEBI" id="CHEBI:43474"/>
        <dbReference type="ChEBI" id="CHEBI:58533"/>
        <dbReference type="EC" id="2.4.2.28"/>
    </reaction>
    <physiologicalReaction direction="left-to-right" evidence="9">
        <dbReference type="Rhea" id="RHEA:11853"/>
    </physiologicalReaction>
</comment>
<evidence type="ECO:0000256" key="1">
    <source>
        <dbReference type="ARBA" id="ARBA00000553"/>
    </source>
</evidence>
<evidence type="ECO:0000256" key="7">
    <source>
        <dbReference type="ARBA" id="ARBA00047989"/>
    </source>
</evidence>
<dbReference type="Gene3D" id="3.60.140.10">
    <property type="entry name" value="CNF1/YfiH-like putative cysteine hydrolases"/>
    <property type="match status" value="1"/>
</dbReference>
<dbReference type="PANTHER" id="PTHR30616">
    <property type="entry name" value="UNCHARACTERIZED PROTEIN YFIH"/>
    <property type="match status" value="1"/>
</dbReference>
<name>A0ABU6DRI1_9GAMM</name>
<dbReference type="InterPro" id="IPR038371">
    <property type="entry name" value="Cu_polyphenol_OxRdtase_sf"/>
</dbReference>
<evidence type="ECO:0000256" key="4">
    <source>
        <dbReference type="ARBA" id="ARBA00022723"/>
    </source>
</evidence>
<keyword evidence="12" id="KW-1185">Reference proteome</keyword>
<evidence type="ECO:0000313" key="11">
    <source>
        <dbReference type="EMBL" id="MEB5476461.1"/>
    </source>
</evidence>
<dbReference type="PANTHER" id="PTHR30616:SF2">
    <property type="entry name" value="PURINE NUCLEOSIDE PHOSPHORYLASE LACC1"/>
    <property type="match status" value="1"/>
</dbReference>
<comment type="similarity">
    <text evidence="2 10">Belongs to the purine nucleoside phosphorylase YfiH/LACC1 family.</text>
</comment>
<evidence type="ECO:0000256" key="8">
    <source>
        <dbReference type="ARBA" id="ARBA00048968"/>
    </source>
</evidence>
<comment type="caution">
    <text evidence="11">The sequence shown here is derived from an EMBL/GenBank/DDBJ whole genome shotgun (WGS) entry which is preliminary data.</text>
</comment>
<gene>
    <name evidence="11" type="primary">pgeF</name>
    <name evidence="11" type="ORF">I2F25_05235</name>
</gene>
<proteinExistence type="inferred from homology"/>
<keyword evidence="6" id="KW-0862">Zinc</keyword>
<dbReference type="EMBL" id="VTDN01000003">
    <property type="protein sequence ID" value="MEB5476461.1"/>
    <property type="molecule type" value="Genomic_DNA"/>
</dbReference>
<comment type="catalytic activity">
    <reaction evidence="1">
        <text>inosine + phosphate = alpha-D-ribose 1-phosphate + hypoxanthine</text>
        <dbReference type="Rhea" id="RHEA:27646"/>
        <dbReference type="ChEBI" id="CHEBI:17368"/>
        <dbReference type="ChEBI" id="CHEBI:17596"/>
        <dbReference type="ChEBI" id="CHEBI:43474"/>
        <dbReference type="ChEBI" id="CHEBI:57720"/>
        <dbReference type="EC" id="2.4.2.1"/>
    </reaction>
    <physiologicalReaction direction="left-to-right" evidence="1">
        <dbReference type="Rhea" id="RHEA:27647"/>
    </physiologicalReaction>
</comment>
<evidence type="ECO:0000256" key="6">
    <source>
        <dbReference type="ARBA" id="ARBA00022833"/>
    </source>
</evidence>
<organism evidence="11 12">
    <name type="scientific">Acinetobacter pollinis</name>
    <dbReference type="NCBI Taxonomy" id="2605270"/>
    <lineage>
        <taxon>Bacteria</taxon>
        <taxon>Pseudomonadati</taxon>
        <taxon>Pseudomonadota</taxon>
        <taxon>Gammaproteobacteria</taxon>
        <taxon>Moraxellales</taxon>
        <taxon>Moraxellaceae</taxon>
        <taxon>Acinetobacter</taxon>
    </lineage>
</organism>
<comment type="catalytic activity">
    <reaction evidence="7">
        <text>adenosine + H2O + H(+) = inosine + NH4(+)</text>
        <dbReference type="Rhea" id="RHEA:24408"/>
        <dbReference type="ChEBI" id="CHEBI:15377"/>
        <dbReference type="ChEBI" id="CHEBI:15378"/>
        <dbReference type="ChEBI" id="CHEBI:16335"/>
        <dbReference type="ChEBI" id="CHEBI:17596"/>
        <dbReference type="ChEBI" id="CHEBI:28938"/>
        <dbReference type="EC" id="3.5.4.4"/>
    </reaction>
    <physiologicalReaction direction="left-to-right" evidence="7">
        <dbReference type="Rhea" id="RHEA:24409"/>
    </physiologicalReaction>
</comment>
<evidence type="ECO:0000256" key="2">
    <source>
        <dbReference type="ARBA" id="ARBA00007353"/>
    </source>
</evidence>
<evidence type="ECO:0000256" key="5">
    <source>
        <dbReference type="ARBA" id="ARBA00022801"/>
    </source>
</evidence>
<dbReference type="InterPro" id="IPR003730">
    <property type="entry name" value="Cu_polyphenol_OxRdtase"/>
</dbReference>
<reference evidence="11 12" key="1">
    <citation type="submission" date="2019-08" db="EMBL/GenBank/DDBJ databases">
        <title>Five species of Acinetobacter isolated from floral nectar and animal pollinators.</title>
        <authorList>
            <person name="Hendry T.A."/>
        </authorList>
    </citation>
    <scope>NUCLEOTIDE SEQUENCE [LARGE SCALE GENOMIC DNA]</scope>
    <source>
        <strain evidence="11 12">MD18.27</strain>
    </source>
</reference>
<dbReference type="Proteomes" id="UP001339883">
    <property type="component" value="Unassembled WGS sequence"/>
</dbReference>
<keyword evidence="3" id="KW-0808">Transferase</keyword>
<keyword evidence="4" id="KW-0479">Metal-binding</keyword>
<evidence type="ECO:0000313" key="12">
    <source>
        <dbReference type="Proteomes" id="UP001339883"/>
    </source>
</evidence>
<dbReference type="CDD" id="cd16833">
    <property type="entry name" value="YfiH"/>
    <property type="match status" value="1"/>
</dbReference>
<evidence type="ECO:0000256" key="3">
    <source>
        <dbReference type="ARBA" id="ARBA00022679"/>
    </source>
</evidence>
<accession>A0ABU6DRI1</accession>
<protein>
    <recommendedName>
        <fullName evidence="10">Purine nucleoside phosphorylase</fullName>
    </recommendedName>
</protein>